<name>A0A0K9YWM5_9BACL</name>
<dbReference type="RefSeq" id="WP_049737083.1">
    <property type="nucleotide sequence ID" value="NZ_BJON01000008.1"/>
</dbReference>
<dbReference type="PROSITE" id="PS50112">
    <property type="entry name" value="PAS"/>
    <property type="match status" value="1"/>
</dbReference>
<dbReference type="EMBL" id="LGIQ01000005">
    <property type="protein sequence ID" value="KNB73093.1"/>
    <property type="molecule type" value="Genomic_DNA"/>
</dbReference>
<keyword evidence="4" id="KW-0805">Transcription regulation</keyword>
<dbReference type="InterPro" id="IPR002078">
    <property type="entry name" value="Sigma_54_int"/>
</dbReference>
<dbReference type="InterPro" id="IPR025944">
    <property type="entry name" value="Sigma_54_int_dom_CS"/>
</dbReference>
<dbReference type="Gene3D" id="3.30.450.20">
    <property type="entry name" value="PAS domain"/>
    <property type="match status" value="1"/>
</dbReference>
<dbReference type="STRING" id="54915.ADS79_03715"/>
<dbReference type="Proteomes" id="UP000036834">
    <property type="component" value="Unassembled WGS sequence"/>
</dbReference>
<evidence type="ECO:0000256" key="5">
    <source>
        <dbReference type="ARBA" id="ARBA00023125"/>
    </source>
</evidence>
<dbReference type="Pfam" id="PF00158">
    <property type="entry name" value="Sigma54_activat"/>
    <property type="match status" value="1"/>
</dbReference>
<dbReference type="NCBIfam" id="TIGR04381">
    <property type="entry name" value="HTH_TypR"/>
    <property type="match status" value="1"/>
</dbReference>
<evidence type="ECO:0000256" key="7">
    <source>
        <dbReference type="ARBA" id="ARBA00029500"/>
    </source>
</evidence>
<evidence type="ECO:0000313" key="13">
    <source>
        <dbReference type="Proteomes" id="UP000319578"/>
    </source>
</evidence>
<reference evidence="10 13" key="3">
    <citation type="submission" date="2019-06" db="EMBL/GenBank/DDBJ databases">
        <title>Whole genome shotgun sequence of Brevibacillus reuszeri NBRC 15719.</title>
        <authorList>
            <person name="Hosoyama A."/>
            <person name="Uohara A."/>
            <person name="Ohji S."/>
            <person name="Ichikawa N."/>
        </authorList>
    </citation>
    <scope>NUCLEOTIDE SEQUENCE [LARGE SCALE GENOMIC DNA]</scope>
    <source>
        <strain evidence="10 13">NBRC 15719</strain>
    </source>
</reference>
<dbReference type="PANTHER" id="PTHR32071:SF57">
    <property type="entry name" value="C4-DICARBOXYLATE TRANSPORT TRANSCRIPTIONAL REGULATORY PROTEIN DCTD"/>
    <property type="match status" value="1"/>
</dbReference>
<keyword evidence="2" id="KW-0058">Aromatic hydrocarbons catabolism</keyword>
<dbReference type="InterPro" id="IPR025662">
    <property type="entry name" value="Sigma_54_int_dom_ATP-bd_1"/>
</dbReference>
<dbReference type="Proteomes" id="UP000319578">
    <property type="component" value="Unassembled WGS sequence"/>
</dbReference>
<dbReference type="PATRIC" id="fig|54915.3.peg.6111"/>
<dbReference type="InterPro" id="IPR058031">
    <property type="entry name" value="AAA_lid_NorR"/>
</dbReference>
<evidence type="ECO:0000313" key="10">
    <source>
        <dbReference type="EMBL" id="GED68569.1"/>
    </source>
</evidence>
<dbReference type="AlphaFoldDB" id="A0A0K9YWM5"/>
<evidence type="ECO:0000259" key="9">
    <source>
        <dbReference type="PROSITE" id="PS50112"/>
    </source>
</evidence>
<feature type="domain" description="Sigma-54 factor interaction" evidence="8">
    <location>
        <begin position="160"/>
        <end position="389"/>
    </location>
</feature>
<dbReference type="SMART" id="SM00091">
    <property type="entry name" value="PAS"/>
    <property type="match status" value="1"/>
</dbReference>
<dbReference type="InterPro" id="IPR009057">
    <property type="entry name" value="Homeodomain-like_sf"/>
</dbReference>
<dbReference type="Pfam" id="PF18024">
    <property type="entry name" value="HTH_50"/>
    <property type="match status" value="1"/>
</dbReference>
<dbReference type="FunFam" id="3.40.50.300:FF:000006">
    <property type="entry name" value="DNA-binding transcriptional regulator NtrC"/>
    <property type="match status" value="1"/>
</dbReference>
<dbReference type="InterPro" id="IPR003593">
    <property type="entry name" value="AAA+_ATPase"/>
</dbReference>
<evidence type="ECO:0000256" key="1">
    <source>
        <dbReference type="ARBA" id="ARBA00022741"/>
    </source>
</evidence>
<dbReference type="PROSITE" id="PS50045">
    <property type="entry name" value="SIGMA54_INTERACT_4"/>
    <property type="match status" value="1"/>
</dbReference>
<reference evidence="12" key="1">
    <citation type="submission" date="2015-07" db="EMBL/GenBank/DDBJ databases">
        <title>Genome sequencing project for genomic taxonomy and phylogenomics of Bacillus-like bacteria.</title>
        <authorList>
            <person name="Liu B."/>
            <person name="Wang J."/>
            <person name="Zhu Y."/>
            <person name="Liu G."/>
            <person name="Chen Q."/>
            <person name="Chen Z."/>
            <person name="Lan J."/>
            <person name="Che J."/>
            <person name="Ge C."/>
            <person name="Shi H."/>
            <person name="Pan Z."/>
            <person name="Liu X."/>
        </authorList>
    </citation>
    <scope>NUCLEOTIDE SEQUENCE [LARGE SCALE GENOMIC DNA]</scope>
    <source>
        <strain evidence="12">DSM 9887</strain>
    </source>
</reference>
<dbReference type="SUPFAM" id="SSF55785">
    <property type="entry name" value="PYP-like sensor domain (PAS domain)"/>
    <property type="match status" value="1"/>
</dbReference>
<keyword evidence="5" id="KW-0238">DNA-binding</keyword>
<dbReference type="Gene3D" id="3.40.50.300">
    <property type="entry name" value="P-loop containing nucleotide triphosphate hydrolases"/>
    <property type="match status" value="1"/>
</dbReference>
<dbReference type="InterPro" id="IPR025943">
    <property type="entry name" value="Sigma_54_int_dom_ATP-bd_2"/>
</dbReference>
<evidence type="ECO:0000256" key="6">
    <source>
        <dbReference type="ARBA" id="ARBA00023163"/>
    </source>
</evidence>
<accession>A0A0K9YWM5</accession>
<dbReference type="PROSITE" id="PS00676">
    <property type="entry name" value="SIGMA54_INTERACT_2"/>
    <property type="match status" value="1"/>
</dbReference>
<dbReference type="InterPro" id="IPR000014">
    <property type="entry name" value="PAS"/>
</dbReference>
<dbReference type="NCBIfam" id="TIGR00229">
    <property type="entry name" value="sensory_box"/>
    <property type="match status" value="1"/>
</dbReference>
<keyword evidence="3" id="KW-0067">ATP-binding</keyword>
<dbReference type="EMBL" id="BJON01000008">
    <property type="protein sequence ID" value="GED68569.1"/>
    <property type="molecule type" value="Genomic_DNA"/>
</dbReference>
<organism evidence="11 12">
    <name type="scientific">Brevibacillus reuszeri</name>
    <dbReference type="NCBI Taxonomy" id="54915"/>
    <lineage>
        <taxon>Bacteria</taxon>
        <taxon>Bacillati</taxon>
        <taxon>Bacillota</taxon>
        <taxon>Bacilli</taxon>
        <taxon>Bacillales</taxon>
        <taxon>Paenibacillaceae</taxon>
        <taxon>Brevibacillus</taxon>
    </lineage>
</organism>
<dbReference type="GO" id="GO:0003677">
    <property type="term" value="F:DNA binding"/>
    <property type="evidence" value="ECO:0007669"/>
    <property type="project" value="UniProtKB-KW"/>
</dbReference>
<protein>
    <recommendedName>
        <fullName evidence="7">HTH-type transcriptional regulatory protein TyrR</fullName>
    </recommendedName>
</protein>
<dbReference type="InterPro" id="IPR035965">
    <property type="entry name" value="PAS-like_dom_sf"/>
</dbReference>
<evidence type="ECO:0000313" key="12">
    <source>
        <dbReference type="Proteomes" id="UP000036834"/>
    </source>
</evidence>
<dbReference type="InterPro" id="IPR030828">
    <property type="entry name" value="HTH_TyrR"/>
</dbReference>
<dbReference type="PROSITE" id="PS00675">
    <property type="entry name" value="SIGMA54_INTERACT_1"/>
    <property type="match status" value="1"/>
</dbReference>
<dbReference type="PANTHER" id="PTHR32071">
    <property type="entry name" value="TRANSCRIPTIONAL REGULATORY PROTEIN"/>
    <property type="match status" value="1"/>
</dbReference>
<dbReference type="CDD" id="cd00009">
    <property type="entry name" value="AAA"/>
    <property type="match status" value="1"/>
</dbReference>
<dbReference type="CDD" id="cd00130">
    <property type="entry name" value="PAS"/>
    <property type="match status" value="1"/>
</dbReference>
<evidence type="ECO:0000256" key="2">
    <source>
        <dbReference type="ARBA" id="ARBA00022797"/>
    </source>
</evidence>
<dbReference type="InterPro" id="IPR027417">
    <property type="entry name" value="P-loop_NTPase"/>
</dbReference>
<keyword evidence="13" id="KW-1185">Reference proteome</keyword>
<dbReference type="InterPro" id="IPR013767">
    <property type="entry name" value="PAS_fold"/>
</dbReference>
<dbReference type="OrthoDB" id="9771372at2"/>
<dbReference type="GO" id="GO:0006355">
    <property type="term" value="P:regulation of DNA-templated transcription"/>
    <property type="evidence" value="ECO:0007669"/>
    <property type="project" value="InterPro"/>
</dbReference>
<proteinExistence type="predicted"/>
<sequence length="475" mass="53633">MTTDSFTINQEFFLKILDSLGVGIYIADKHGKTLWVNRVSQKGLGKPLEELIGKHIADLEKEGVYSPSAMNIALREKKETVTTIQQIKEKKVLVTANLVYNEKNEVEYLVTLGIDMINDEIRNAPGSDLKEIESLLQRYIHELRKMNALNMFTGEHERSFVGRSESFTKLSNLISKIATVDTTVLITGETGVGKNIYAQQIHHASERYDKPFVHINCAAIPATLIESELFGYEKGAFTGASANGKPGLVHQAEKGTLFLDEISELPLVLQSKLLQLLQNKTYMPIGSVQTKKADVRIIAATNCNLEELVKSGKFRSDLFYRLNILPVNIPSLRERKEDIFPLLYFNLEKCNLRHQKNRTMSTKVVEVLQNYQWPGNIRELENVVEQLIILAADDIISLADLPKRILEADHRDDQPFSIPSGSSLTSIVHDMEKKIIEHAYKEHKTTRKTAAALGITHSMLMRKLAKYDINKETSS</sequence>
<dbReference type="Gene3D" id="1.10.8.60">
    <property type="match status" value="1"/>
</dbReference>
<evidence type="ECO:0000256" key="4">
    <source>
        <dbReference type="ARBA" id="ARBA00023015"/>
    </source>
</evidence>
<dbReference type="Pfam" id="PF00989">
    <property type="entry name" value="PAS"/>
    <property type="match status" value="1"/>
</dbReference>
<dbReference type="GO" id="GO:0005524">
    <property type="term" value="F:ATP binding"/>
    <property type="evidence" value="ECO:0007669"/>
    <property type="project" value="UniProtKB-KW"/>
</dbReference>
<dbReference type="SUPFAM" id="SSF52540">
    <property type="entry name" value="P-loop containing nucleoside triphosphate hydrolases"/>
    <property type="match status" value="1"/>
</dbReference>
<evidence type="ECO:0000313" key="11">
    <source>
        <dbReference type="EMBL" id="KNB73093.1"/>
    </source>
</evidence>
<feature type="domain" description="PAS" evidence="9">
    <location>
        <begin position="9"/>
        <end position="59"/>
    </location>
</feature>
<keyword evidence="1" id="KW-0547">Nucleotide-binding</keyword>
<evidence type="ECO:0000259" key="8">
    <source>
        <dbReference type="PROSITE" id="PS50045"/>
    </source>
</evidence>
<dbReference type="Pfam" id="PF25601">
    <property type="entry name" value="AAA_lid_14"/>
    <property type="match status" value="1"/>
</dbReference>
<dbReference type="Gene3D" id="1.10.10.60">
    <property type="entry name" value="Homeodomain-like"/>
    <property type="match status" value="1"/>
</dbReference>
<reference evidence="11" key="2">
    <citation type="submission" date="2015-07" db="EMBL/GenBank/DDBJ databases">
        <title>MeaNS - Measles Nucleotide Surveillance Program.</title>
        <authorList>
            <person name="Tran T."/>
            <person name="Druce J."/>
        </authorList>
    </citation>
    <scope>NUCLEOTIDE SEQUENCE</scope>
    <source>
        <strain evidence="11">DSM 9887</strain>
    </source>
</reference>
<dbReference type="SMART" id="SM00382">
    <property type="entry name" value="AAA"/>
    <property type="match status" value="1"/>
</dbReference>
<dbReference type="SUPFAM" id="SSF46689">
    <property type="entry name" value="Homeodomain-like"/>
    <property type="match status" value="1"/>
</dbReference>
<evidence type="ECO:0000256" key="3">
    <source>
        <dbReference type="ARBA" id="ARBA00022840"/>
    </source>
</evidence>
<gene>
    <name evidence="11" type="ORF">ADS79_03715</name>
    <name evidence="10" type="ORF">BRE01_22710</name>
</gene>
<comment type="caution">
    <text evidence="11">The sequence shown here is derived from an EMBL/GenBank/DDBJ whole genome shotgun (WGS) entry which is preliminary data.</text>
</comment>
<keyword evidence="6" id="KW-0804">Transcription</keyword>
<dbReference type="PROSITE" id="PS00688">
    <property type="entry name" value="SIGMA54_INTERACT_3"/>
    <property type="match status" value="1"/>
</dbReference>